<dbReference type="InterPro" id="IPR025559">
    <property type="entry name" value="Eis_dom"/>
</dbReference>
<dbReference type="Pfam" id="PF13530">
    <property type="entry name" value="SCP2_2"/>
    <property type="match status" value="1"/>
</dbReference>
<proteinExistence type="predicted"/>
<feature type="domain" description="Enhanced intracellular survival protein" evidence="1">
    <location>
        <begin position="76"/>
        <end position="180"/>
    </location>
</feature>
<gene>
    <name evidence="2" type="ORF">J2S07_003978</name>
</gene>
<reference evidence="2 3" key="1">
    <citation type="submission" date="2023-07" db="EMBL/GenBank/DDBJ databases">
        <title>Genomic Encyclopedia of Type Strains, Phase IV (KMG-IV): sequencing the most valuable type-strain genomes for metagenomic binning, comparative biology and taxonomic classification.</title>
        <authorList>
            <person name="Goeker M."/>
        </authorList>
    </citation>
    <scope>NUCLEOTIDE SEQUENCE [LARGE SCALE GENOMIC DNA]</scope>
    <source>
        <strain evidence="2 3">DSM 23948</strain>
    </source>
</reference>
<comment type="caution">
    <text evidence="2">The sequence shown here is derived from an EMBL/GenBank/DDBJ whole genome shotgun (WGS) entry which is preliminary data.</text>
</comment>
<dbReference type="InterPro" id="IPR051554">
    <property type="entry name" value="Acetyltransferase_Eis"/>
</dbReference>
<keyword evidence="3" id="KW-1185">Reference proteome</keyword>
<dbReference type="PANTHER" id="PTHR37817">
    <property type="entry name" value="N-ACETYLTRANSFERASE EIS"/>
    <property type="match status" value="1"/>
</dbReference>
<organism evidence="2 3">
    <name type="scientific">Anoxybacillus andreesenii</name>
    <dbReference type="NCBI Taxonomy" id="1325932"/>
    <lineage>
        <taxon>Bacteria</taxon>
        <taxon>Bacillati</taxon>
        <taxon>Bacillota</taxon>
        <taxon>Bacilli</taxon>
        <taxon>Bacillales</taxon>
        <taxon>Anoxybacillaceae</taxon>
        <taxon>Anoxybacillus</taxon>
    </lineage>
</organism>
<dbReference type="EMBL" id="JAUSTU010000033">
    <property type="protein sequence ID" value="MDQ0157633.1"/>
    <property type="molecule type" value="Genomic_DNA"/>
</dbReference>
<evidence type="ECO:0000313" key="3">
    <source>
        <dbReference type="Proteomes" id="UP001231362"/>
    </source>
</evidence>
<dbReference type="PANTHER" id="PTHR37817:SF1">
    <property type="entry name" value="N-ACETYLTRANSFERASE EIS"/>
    <property type="match status" value="1"/>
</dbReference>
<protein>
    <submittedName>
        <fullName evidence="2">Acetyltransferase</fullName>
    </submittedName>
</protein>
<dbReference type="InterPro" id="IPR036527">
    <property type="entry name" value="SCP2_sterol-bd_dom_sf"/>
</dbReference>
<dbReference type="SUPFAM" id="SSF55718">
    <property type="entry name" value="SCP-like"/>
    <property type="match status" value="1"/>
</dbReference>
<dbReference type="Gene3D" id="3.40.630.30">
    <property type="match status" value="1"/>
</dbReference>
<evidence type="ECO:0000259" key="1">
    <source>
        <dbReference type="Pfam" id="PF13530"/>
    </source>
</evidence>
<accession>A0ABT9V9J6</accession>
<evidence type="ECO:0000313" key="2">
    <source>
        <dbReference type="EMBL" id="MDQ0157633.1"/>
    </source>
</evidence>
<dbReference type="Gene3D" id="3.30.1050.10">
    <property type="entry name" value="SCP2 sterol-binding domain"/>
    <property type="match status" value="1"/>
</dbReference>
<dbReference type="Proteomes" id="UP001231362">
    <property type="component" value="Unassembled WGS sequence"/>
</dbReference>
<sequence>MIKEIIYQNPQALSKLSTFLNSQNDQISRIELTTQDDAVEFFIHDPRNGSNRLIPSVYHESNSAGVGLMYRIIDIEKFIEQLSEHSFNHETVKLAINIIDSFVEKNSRRVVINFHEGKAAVIQEDKADVEITIDISDLSSLLMGAIRFQKLYQYGRVEVSKVEKVSEIDRLFSNMPKPLCTTAF</sequence>
<dbReference type="RefSeq" id="WP_307152086.1">
    <property type="nucleotide sequence ID" value="NZ_JAUSTU010000033.1"/>
</dbReference>
<name>A0ABT9V9J6_9BACL</name>